<feature type="non-terminal residue" evidence="1">
    <location>
        <position position="1"/>
    </location>
</feature>
<gene>
    <name evidence="1" type="primary">DYNC1I2_3</name>
    <name evidence="1" type="ORF">FOZ62_018444</name>
</gene>
<reference evidence="1 2" key="1">
    <citation type="submission" date="2020-04" db="EMBL/GenBank/DDBJ databases">
        <title>Perkinsus olseni comparative genomics.</title>
        <authorList>
            <person name="Bogema D.R."/>
        </authorList>
    </citation>
    <scope>NUCLEOTIDE SEQUENCE [LARGE SCALE GENOMIC DNA]</scope>
    <source>
        <strain evidence="1">ATCC PRA-205</strain>
    </source>
</reference>
<sequence length="113" mass="12399">LAGQRCVFFGSNKWAAINSRMEAFSGVNAGGIDRRAVEAQRKRVEELRKLRASRVRSSALAESRNASSSYIDRRIQDILKETLTIDEQLASLESIDISAAKGNSKTTPEGASR</sequence>
<dbReference type="EMBL" id="JABANM010001976">
    <property type="protein sequence ID" value="KAF4753362.1"/>
    <property type="molecule type" value="Genomic_DNA"/>
</dbReference>
<dbReference type="AlphaFoldDB" id="A0A7J6U8A9"/>
<comment type="caution">
    <text evidence="1">The sequence shown here is derived from an EMBL/GenBank/DDBJ whole genome shotgun (WGS) entry which is preliminary data.</text>
</comment>
<feature type="non-terminal residue" evidence="1">
    <location>
        <position position="113"/>
    </location>
</feature>
<dbReference type="Proteomes" id="UP000574390">
    <property type="component" value="Unassembled WGS sequence"/>
</dbReference>
<protein>
    <submittedName>
        <fullName evidence="1">Cytoplasmic dynein 1 intermediate chain 2</fullName>
    </submittedName>
</protein>
<organism evidence="1 2">
    <name type="scientific">Perkinsus olseni</name>
    <name type="common">Perkinsus atlanticus</name>
    <dbReference type="NCBI Taxonomy" id="32597"/>
    <lineage>
        <taxon>Eukaryota</taxon>
        <taxon>Sar</taxon>
        <taxon>Alveolata</taxon>
        <taxon>Perkinsozoa</taxon>
        <taxon>Perkinsea</taxon>
        <taxon>Perkinsida</taxon>
        <taxon>Perkinsidae</taxon>
        <taxon>Perkinsus</taxon>
    </lineage>
</organism>
<evidence type="ECO:0000313" key="1">
    <source>
        <dbReference type="EMBL" id="KAF4753362.1"/>
    </source>
</evidence>
<evidence type="ECO:0000313" key="2">
    <source>
        <dbReference type="Proteomes" id="UP000574390"/>
    </source>
</evidence>
<proteinExistence type="predicted"/>
<name>A0A7J6U8A9_PEROL</name>
<accession>A0A7J6U8A9</accession>